<evidence type="ECO:0000313" key="6">
    <source>
        <dbReference type="EMBL" id="PLP99721.1"/>
    </source>
</evidence>
<dbReference type="RefSeq" id="WP_066740578.1">
    <property type="nucleotide sequence ID" value="NZ_PJRP01000006.1"/>
</dbReference>
<dbReference type="Pfam" id="PF07869">
    <property type="entry name" value="DUF1656"/>
    <property type="match status" value="1"/>
</dbReference>
<accession>A0A2N5CC24</accession>
<reference evidence="6 7" key="1">
    <citation type="submission" date="2017-12" db="EMBL/GenBank/DDBJ databases">
        <title>Genome sequence of the active heterotrophic nitrifier-denitrifier, Cupriavidus pauculus UM1.</title>
        <authorList>
            <person name="Putonti C."/>
            <person name="Castignetti D."/>
        </authorList>
    </citation>
    <scope>NUCLEOTIDE SEQUENCE [LARGE SCALE GENOMIC DNA]</scope>
    <source>
        <strain evidence="6 7">UM1</strain>
    </source>
</reference>
<dbReference type="Proteomes" id="UP000234341">
    <property type="component" value="Unassembled WGS sequence"/>
</dbReference>
<evidence type="ECO:0000256" key="3">
    <source>
        <dbReference type="ARBA" id="ARBA00022989"/>
    </source>
</evidence>
<sequence length="69" mass="7667">MPGEISIYGVFIPSLLVWMLAAFLITSAARAVLSRVGFYRLVWHRSLFNLALYAIILGGVVAMVPWLQS</sequence>
<proteinExistence type="predicted"/>
<name>A0A2N5CC24_9BURK</name>
<comment type="caution">
    <text evidence="6">The sequence shown here is derived from an EMBL/GenBank/DDBJ whole genome shotgun (WGS) entry which is preliminary data.</text>
</comment>
<keyword evidence="4 5" id="KW-0472">Membrane</keyword>
<feature type="transmembrane region" description="Helical" evidence="5">
    <location>
        <begin position="47"/>
        <end position="67"/>
    </location>
</feature>
<gene>
    <name evidence="6" type="ORF">CYJ10_15125</name>
</gene>
<dbReference type="STRING" id="82633.GCA_000974605_00479"/>
<evidence type="ECO:0000256" key="4">
    <source>
        <dbReference type="ARBA" id="ARBA00023136"/>
    </source>
</evidence>
<evidence type="ECO:0000256" key="5">
    <source>
        <dbReference type="SAM" id="Phobius"/>
    </source>
</evidence>
<dbReference type="AlphaFoldDB" id="A0A2N5CC24"/>
<organism evidence="6 7">
    <name type="scientific">Cupriavidus pauculus</name>
    <dbReference type="NCBI Taxonomy" id="82633"/>
    <lineage>
        <taxon>Bacteria</taxon>
        <taxon>Pseudomonadati</taxon>
        <taxon>Pseudomonadota</taxon>
        <taxon>Betaproteobacteria</taxon>
        <taxon>Burkholderiales</taxon>
        <taxon>Burkholderiaceae</taxon>
        <taxon>Cupriavidus</taxon>
    </lineage>
</organism>
<evidence type="ECO:0000313" key="7">
    <source>
        <dbReference type="Proteomes" id="UP000234341"/>
    </source>
</evidence>
<evidence type="ECO:0000256" key="2">
    <source>
        <dbReference type="ARBA" id="ARBA00022692"/>
    </source>
</evidence>
<keyword evidence="2 5" id="KW-0812">Transmembrane</keyword>
<keyword evidence="3 5" id="KW-1133">Transmembrane helix</keyword>
<dbReference type="InterPro" id="IPR012451">
    <property type="entry name" value="DUF1656"/>
</dbReference>
<protein>
    <submittedName>
        <fullName evidence="6">DUF1656 domain-containing protein</fullName>
    </submittedName>
</protein>
<feature type="transmembrane region" description="Helical" evidence="5">
    <location>
        <begin position="6"/>
        <end position="26"/>
    </location>
</feature>
<evidence type="ECO:0000256" key="1">
    <source>
        <dbReference type="ARBA" id="ARBA00022475"/>
    </source>
</evidence>
<keyword evidence="1" id="KW-1003">Cell membrane</keyword>
<dbReference type="OrthoDB" id="7021192at2"/>
<dbReference type="EMBL" id="PJRP01000006">
    <property type="protein sequence ID" value="PLP99721.1"/>
    <property type="molecule type" value="Genomic_DNA"/>
</dbReference>